<proteinExistence type="predicted"/>
<evidence type="ECO:0000256" key="1">
    <source>
        <dbReference type="ARBA" id="ARBA00023015"/>
    </source>
</evidence>
<evidence type="ECO:0000256" key="3">
    <source>
        <dbReference type="ARBA" id="ARBA00023163"/>
    </source>
</evidence>
<dbReference type="SMART" id="SM00347">
    <property type="entry name" value="HTH_MARR"/>
    <property type="match status" value="1"/>
</dbReference>
<evidence type="ECO:0000313" key="6">
    <source>
        <dbReference type="Proteomes" id="UP000216052"/>
    </source>
</evidence>
<name>A0ABZ3J7H3_SPOA4</name>
<keyword evidence="3" id="KW-0804">Transcription</keyword>
<keyword evidence="1" id="KW-0805">Transcription regulation</keyword>
<organism evidence="5 6">
    <name type="scientific">Sporomusa acidovorans (strain ATCC 49682 / DSM 3132 / Mol)</name>
    <dbReference type="NCBI Taxonomy" id="1123286"/>
    <lineage>
        <taxon>Bacteria</taxon>
        <taxon>Bacillati</taxon>
        <taxon>Bacillota</taxon>
        <taxon>Negativicutes</taxon>
        <taxon>Selenomonadales</taxon>
        <taxon>Sporomusaceae</taxon>
        <taxon>Sporomusa</taxon>
    </lineage>
</organism>
<gene>
    <name evidence="5" type="ORF">SPACI_039490</name>
</gene>
<accession>A0ABZ3J7H3</accession>
<protein>
    <recommendedName>
        <fullName evidence="4">HTH marR-type domain-containing protein</fullName>
    </recommendedName>
</protein>
<dbReference type="EMBL" id="CP155571">
    <property type="protein sequence ID" value="XFO73842.1"/>
    <property type="molecule type" value="Genomic_DNA"/>
</dbReference>
<feature type="domain" description="HTH marR-type" evidence="4">
    <location>
        <begin position="1"/>
        <end position="141"/>
    </location>
</feature>
<dbReference type="PRINTS" id="PR00598">
    <property type="entry name" value="HTHMARR"/>
</dbReference>
<dbReference type="Gene3D" id="1.10.10.10">
    <property type="entry name" value="Winged helix-like DNA-binding domain superfamily/Winged helix DNA-binding domain"/>
    <property type="match status" value="1"/>
</dbReference>
<dbReference type="PROSITE" id="PS50995">
    <property type="entry name" value="HTH_MARR_2"/>
    <property type="match status" value="1"/>
</dbReference>
<dbReference type="InterPro" id="IPR000835">
    <property type="entry name" value="HTH_MarR-typ"/>
</dbReference>
<evidence type="ECO:0000259" key="4">
    <source>
        <dbReference type="PROSITE" id="PS50995"/>
    </source>
</evidence>
<keyword evidence="2" id="KW-0238">DNA-binding</keyword>
<dbReference type="InterPro" id="IPR036388">
    <property type="entry name" value="WH-like_DNA-bd_sf"/>
</dbReference>
<dbReference type="Proteomes" id="UP000216052">
    <property type="component" value="Chromosome"/>
</dbReference>
<dbReference type="Pfam" id="PF01047">
    <property type="entry name" value="MarR"/>
    <property type="match status" value="1"/>
</dbReference>
<sequence length="149" mass="17815">MDKKFISSMDEVFHSFIFKVRLDRFATYSNSLQRMSLLDLRIIRYIAERDNVQLKEIRDFLQIHNSTLSSAIKRLERRGIFKRVSNPEDGRSFIIKLTELGEKVHQKHREADLSLAKNIVDTFDKDEDRREFIRLMKIVSDKYENEANF</sequence>
<dbReference type="PANTHER" id="PTHR42756:SF1">
    <property type="entry name" value="TRANSCRIPTIONAL REPRESSOR OF EMRAB OPERON"/>
    <property type="match status" value="1"/>
</dbReference>
<evidence type="ECO:0000313" key="5">
    <source>
        <dbReference type="EMBL" id="XFO73842.1"/>
    </source>
</evidence>
<dbReference type="PANTHER" id="PTHR42756">
    <property type="entry name" value="TRANSCRIPTIONAL REGULATOR, MARR"/>
    <property type="match status" value="1"/>
</dbReference>
<dbReference type="InterPro" id="IPR036390">
    <property type="entry name" value="WH_DNA-bd_sf"/>
</dbReference>
<reference evidence="5" key="1">
    <citation type="submission" date="2024-05" db="EMBL/GenBank/DDBJ databases">
        <title>Isolation and characterization of Sporomusa carbonis sp. nov., a carboxydotrophic hydrogenogen in the genus of Sporomusa isolated from a charcoal burning pile.</title>
        <authorList>
            <person name="Boeer T."/>
            <person name="Rosenbaum F."/>
            <person name="Eysell L."/>
            <person name="Mueller V."/>
            <person name="Daniel R."/>
            <person name="Poehlein A."/>
        </authorList>
    </citation>
    <scope>NUCLEOTIDE SEQUENCE [LARGE SCALE GENOMIC DNA]</scope>
    <source>
        <strain evidence="5">DSM 3132</strain>
    </source>
</reference>
<keyword evidence="6" id="KW-1185">Reference proteome</keyword>
<evidence type="ECO:0000256" key="2">
    <source>
        <dbReference type="ARBA" id="ARBA00023125"/>
    </source>
</evidence>
<dbReference type="SUPFAM" id="SSF46785">
    <property type="entry name" value="Winged helix' DNA-binding domain"/>
    <property type="match status" value="1"/>
</dbReference>
<dbReference type="RefSeq" id="WP_093794133.1">
    <property type="nucleotide sequence ID" value="NZ_CP155571.1"/>
</dbReference>